<feature type="compositionally biased region" description="Polar residues" evidence="1">
    <location>
        <begin position="67"/>
        <end position="88"/>
    </location>
</feature>
<dbReference type="OrthoDB" id="1100712at2"/>
<reference evidence="2 3" key="1">
    <citation type="submission" date="2016-11" db="EMBL/GenBank/DDBJ databases">
        <authorList>
            <person name="Jaros S."/>
            <person name="Januszkiewicz K."/>
            <person name="Wedrychowicz H."/>
        </authorList>
    </citation>
    <scope>NUCLEOTIDE SEQUENCE [LARGE SCALE GENOMIC DNA]</scope>
    <source>
        <strain evidence="2 3">DSM 26883</strain>
    </source>
</reference>
<dbReference type="Proteomes" id="UP000184436">
    <property type="component" value="Unassembled WGS sequence"/>
</dbReference>
<evidence type="ECO:0000313" key="3">
    <source>
        <dbReference type="Proteomes" id="UP000184436"/>
    </source>
</evidence>
<dbReference type="AlphaFoldDB" id="A0A1M4U811"/>
<proteinExistence type="predicted"/>
<evidence type="ECO:0000256" key="1">
    <source>
        <dbReference type="SAM" id="MobiDB-lite"/>
    </source>
</evidence>
<dbReference type="RefSeq" id="WP_025073985.1">
    <property type="nucleotide sequence ID" value="NZ_FQVD01000003.1"/>
</dbReference>
<dbReference type="STRING" id="871325.SAMN05444349_10352"/>
<sequence>MKNLKSLNLHRLGQAEMTRKEMNALTGGDGTYGPYDLPEVYICGCTCSCPSATCGCKYEGSQQGPDDTYYGGSSTTDNNSANQGGSKTSTHDSNERNAISK</sequence>
<dbReference type="EMBL" id="FQVD01000003">
    <property type="protein sequence ID" value="SHE52804.1"/>
    <property type="molecule type" value="Genomic_DNA"/>
</dbReference>
<protein>
    <submittedName>
        <fullName evidence="2">Natural product</fullName>
    </submittedName>
</protein>
<organism evidence="2 3">
    <name type="scientific">Bacteroides faecichinchillae</name>
    <dbReference type="NCBI Taxonomy" id="871325"/>
    <lineage>
        <taxon>Bacteria</taxon>
        <taxon>Pseudomonadati</taxon>
        <taxon>Bacteroidota</taxon>
        <taxon>Bacteroidia</taxon>
        <taxon>Bacteroidales</taxon>
        <taxon>Bacteroidaceae</taxon>
        <taxon>Bacteroides</taxon>
    </lineage>
</organism>
<evidence type="ECO:0000313" key="2">
    <source>
        <dbReference type="EMBL" id="SHE52804.1"/>
    </source>
</evidence>
<feature type="region of interest" description="Disordered" evidence="1">
    <location>
        <begin position="67"/>
        <end position="101"/>
    </location>
</feature>
<name>A0A1M4U811_9BACE</name>
<gene>
    <name evidence="2" type="ORF">SAMN05444349_10352</name>
</gene>
<dbReference type="NCBIfam" id="TIGR04149">
    <property type="entry name" value="GG_sam_targ_CFB"/>
    <property type="match status" value="1"/>
</dbReference>
<dbReference type="InterPro" id="IPR026408">
    <property type="entry name" value="GG_sam_targ_CFB"/>
</dbReference>
<accession>A0A1M4U811</accession>
<keyword evidence="3" id="KW-1185">Reference proteome</keyword>